<dbReference type="Proteomes" id="UP000000763">
    <property type="component" value="Chromosome 4"/>
</dbReference>
<dbReference type="Proteomes" id="UP000007752">
    <property type="component" value="Chromosome 4"/>
</dbReference>
<evidence type="ECO:0000313" key="2">
    <source>
        <dbReference type="EMBL" id="CAD40696.3"/>
    </source>
</evidence>
<reference evidence="2" key="1">
    <citation type="journal article" date="2002" name="Nature">
        <title>Sequence and analysis of rice chromosome 4.</title>
        <authorList>
            <person name="Feng Q."/>
            <person name="Zhang Y."/>
            <person name="Hao P."/>
            <person name="Wang S."/>
            <person name="Fu G."/>
            <person name="Huang Y."/>
            <person name="Li Y."/>
            <person name="Zhu J."/>
            <person name="Liu Y."/>
            <person name="Hu X."/>
            <person name="Jia P."/>
            <person name="Zhang Y."/>
            <person name="Zhao Q."/>
            <person name="Ying K."/>
            <person name="Yu S."/>
            <person name="Tang Y."/>
            <person name="Weng Q."/>
            <person name="Zhang L."/>
            <person name="Lu Y."/>
            <person name="Mu J."/>
            <person name="Lu Y."/>
            <person name="Zhang L.S."/>
            <person name="Yu Z."/>
            <person name="Fan D."/>
            <person name="Liu X."/>
            <person name="Lu T."/>
            <person name="Li C."/>
            <person name="Wu Y."/>
            <person name="Sun T."/>
            <person name="Lei H."/>
            <person name="Li T."/>
            <person name="Hu H."/>
            <person name="Guan J."/>
            <person name="Wu M."/>
            <person name="Zhang R."/>
            <person name="Zhou B."/>
            <person name="Chen Z."/>
            <person name="Chen L."/>
            <person name="Jin Z."/>
            <person name="Wang R."/>
            <person name="Yin H."/>
            <person name="Cai Z."/>
            <person name="Ren S."/>
            <person name="Lv G."/>
            <person name="Gu W."/>
            <person name="Zhu G."/>
            <person name="Tu Y."/>
            <person name="Jia J."/>
            <person name="Zhang Y."/>
            <person name="Chen J."/>
            <person name="Kang H."/>
            <person name="Chen X."/>
            <person name="Shao C."/>
            <person name="Sun Y."/>
            <person name="Hu Q."/>
            <person name="Zhang X."/>
            <person name="Zhang W."/>
            <person name="Wang L."/>
            <person name="Ding C."/>
            <person name="Sheng H."/>
            <person name="Gu J."/>
            <person name="Chen S."/>
            <person name="Ni L."/>
            <person name="Zhu F."/>
            <person name="Chen W."/>
            <person name="Lan L."/>
            <person name="Lai Y."/>
            <person name="Cheng Z."/>
            <person name="Gu M."/>
            <person name="Jiang J."/>
            <person name="Li J."/>
            <person name="Hong G."/>
            <person name="Xue Y."/>
            <person name="Han B."/>
        </authorList>
    </citation>
    <scope>NUCLEOTIDE SEQUENCE</scope>
</reference>
<dbReference type="AlphaFoldDB" id="Q7XVE7"/>
<protein>
    <submittedName>
        <fullName evidence="2">OSJNBa0083D01.13 protein</fullName>
    </submittedName>
</protein>
<evidence type="ECO:0000313" key="4">
    <source>
        <dbReference type="Proteomes" id="UP000000763"/>
    </source>
</evidence>
<gene>
    <name evidence="3" type="ORF">OsJ_14505</name>
    <name evidence="2" type="ORF">OSJNBa0083D01.13</name>
</gene>
<feature type="region of interest" description="Disordered" evidence="1">
    <location>
        <begin position="56"/>
        <end position="86"/>
    </location>
</feature>
<organism evidence="3">
    <name type="scientific">Oryza sativa subsp. japonica</name>
    <name type="common">Rice</name>
    <dbReference type="NCBI Taxonomy" id="39947"/>
    <lineage>
        <taxon>Eukaryota</taxon>
        <taxon>Viridiplantae</taxon>
        <taxon>Streptophyta</taxon>
        <taxon>Embryophyta</taxon>
        <taxon>Tracheophyta</taxon>
        <taxon>Spermatophyta</taxon>
        <taxon>Magnoliopsida</taxon>
        <taxon>Liliopsida</taxon>
        <taxon>Poales</taxon>
        <taxon>Poaceae</taxon>
        <taxon>BOP clade</taxon>
        <taxon>Oryzoideae</taxon>
        <taxon>Oryzeae</taxon>
        <taxon>Oryzinae</taxon>
        <taxon>Oryza</taxon>
        <taxon>Oryza sativa</taxon>
    </lineage>
</organism>
<accession>A3AT21</accession>
<accession>Q7XVE7</accession>
<feature type="region of interest" description="Disordered" evidence="1">
    <location>
        <begin position="1"/>
        <end position="27"/>
    </location>
</feature>
<reference evidence="4" key="4">
    <citation type="journal article" date="2008" name="Nucleic Acids Res.">
        <title>The rice annotation project database (RAP-DB): 2008 update.</title>
        <authorList>
            <consortium name="The rice annotation project (RAP)"/>
        </authorList>
    </citation>
    <scope>GENOME REANNOTATION</scope>
    <source>
        <strain evidence="4">cv. Nipponbare</strain>
    </source>
</reference>
<evidence type="ECO:0000256" key="1">
    <source>
        <dbReference type="SAM" id="MobiDB-lite"/>
    </source>
</evidence>
<evidence type="ECO:0000313" key="3">
    <source>
        <dbReference type="EMBL" id="EAZ30460.1"/>
    </source>
</evidence>
<dbReference type="EMBL" id="AL731623">
    <property type="protein sequence ID" value="CAD40696.3"/>
    <property type="molecule type" value="Genomic_DNA"/>
</dbReference>
<reference evidence="3" key="3">
    <citation type="journal article" date="2005" name="PLoS Biol.">
        <title>The genomes of Oryza sativa: a history of duplications.</title>
        <authorList>
            <person name="Yu J."/>
            <person name="Wang J."/>
            <person name="Lin W."/>
            <person name="Li S."/>
            <person name="Li H."/>
            <person name="Zhou J."/>
            <person name="Ni P."/>
            <person name="Dong W."/>
            <person name="Hu S."/>
            <person name="Zeng C."/>
            <person name="Zhang J."/>
            <person name="Zhang Y."/>
            <person name="Li R."/>
            <person name="Xu Z."/>
            <person name="Li S."/>
            <person name="Li X."/>
            <person name="Zheng H."/>
            <person name="Cong L."/>
            <person name="Lin L."/>
            <person name="Yin J."/>
            <person name="Geng J."/>
            <person name="Li G."/>
            <person name="Shi J."/>
            <person name="Liu J."/>
            <person name="Lv H."/>
            <person name="Li J."/>
            <person name="Wang J."/>
            <person name="Deng Y."/>
            <person name="Ran L."/>
            <person name="Shi X."/>
            <person name="Wang X."/>
            <person name="Wu Q."/>
            <person name="Li C."/>
            <person name="Ren X."/>
            <person name="Wang J."/>
            <person name="Wang X."/>
            <person name="Li D."/>
            <person name="Liu D."/>
            <person name="Zhang X."/>
            <person name="Ji Z."/>
            <person name="Zhao W."/>
            <person name="Sun Y."/>
            <person name="Zhang Z."/>
            <person name="Bao J."/>
            <person name="Han Y."/>
            <person name="Dong L."/>
            <person name="Ji J."/>
            <person name="Chen P."/>
            <person name="Wu S."/>
            <person name="Liu J."/>
            <person name="Xiao Y."/>
            <person name="Bu D."/>
            <person name="Tan J."/>
            <person name="Yang L."/>
            <person name="Ye C."/>
            <person name="Zhang J."/>
            <person name="Xu J."/>
            <person name="Zhou Y."/>
            <person name="Yu Y."/>
            <person name="Zhang B."/>
            <person name="Zhuang S."/>
            <person name="Wei H."/>
            <person name="Liu B."/>
            <person name="Lei M."/>
            <person name="Yu H."/>
            <person name="Li Y."/>
            <person name="Xu H."/>
            <person name="Wei S."/>
            <person name="He X."/>
            <person name="Fang L."/>
            <person name="Zhang Z."/>
            <person name="Zhang Y."/>
            <person name="Huang X."/>
            <person name="Su Z."/>
            <person name="Tong W."/>
            <person name="Li J."/>
            <person name="Tong Z."/>
            <person name="Li S."/>
            <person name="Ye J."/>
            <person name="Wang L."/>
            <person name="Fang L."/>
            <person name="Lei T."/>
            <person name="Chen C."/>
            <person name="Chen H."/>
            <person name="Xu Z."/>
            <person name="Li H."/>
            <person name="Huang H."/>
            <person name="Zhang F."/>
            <person name="Xu H."/>
            <person name="Li N."/>
            <person name="Zhao C."/>
            <person name="Li S."/>
            <person name="Dong L."/>
            <person name="Huang Y."/>
            <person name="Li L."/>
            <person name="Xi Y."/>
            <person name="Qi Q."/>
            <person name="Li W."/>
            <person name="Zhang B."/>
            <person name="Hu W."/>
            <person name="Zhang Y."/>
            <person name="Tian X."/>
            <person name="Jiao Y."/>
            <person name="Liang X."/>
            <person name="Jin J."/>
            <person name="Gao L."/>
            <person name="Zheng W."/>
            <person name="Hao B."/>
            <person name="Liu S."/>
            <person name="Wang W."/>
            <person name="Yuan L."/>
            <person name="Cao M."/>
            <person name="McDermott J."/>
            <person name="Samudrala R."/>
            <person name="Wang J."/>
            <person name="Wong G.K."/>
            <person name="Yang H."/>
        </authorList>
    </citation>
    <scope>NUCLEOTIDE SEQUENCE [LARGE SCALE GENOMIC DNA]</scope>
</reference>
<dbReference type="EMBL" id="CM000141">
    <property type="protein sequence ID" value="EAZ30460.1"/>
    <property type="molecule type" value="Genomic_DNA"/>
</dbReference>
<reference evidence="3" key="5">
    <citation type="submission" date="2008-12" db="EMBL/GenBank/DDBJ databases">
        <title>Improved gene annotation of the rice (Oryza sativa) genomes.</title>
        <authorList>
            <person name="Wang J."/>
            <person name="Li R."/>
            <person name="Fan W."/>
            <person name="Huang Q."/>
            <person name="Zhang J."/>
            <person name="Zhou Y."/>
            <person name="Hu Y."/>
            <person name="Zi S."/>
            <person name="Li J."/>
            <person name="Ni P."/>
            <person name="Zheng H."/>
            <person name="Zhang Y."/>
            <person name="Zhao M."/>
            <person name="Hao Q."/>
            <person name="McDermott J."/>
            <person name="Samudrala R."/>
            <person name="Kristiansen K."/>
            <person name="Wong G.K.-S."/>
        </authorList>
    </citation>
    <scope>NUCLEOTIDE SEQUENCE</scope>
</reference>
<name>Q7XVE7_ORYSJ</name>
<reference evidence="4" key="2">
    <citation type="journal article" date="2005" name="Nature">
        <title>The map-based sequence of the rice genome.</title>
        <authorList>
            <consortium name="International rice genome sequencing project (IRGSP)"/>
            <person name="Matsumoto T."/>
            <person name="Wu J."/>
            <person name="Kanamori H."/>
            <person name="Katayose Y."/>
            <person name="Fujisawa M."/>
            <person name="Namiki N."/>
            <person name="Mizuno H."/>
            <person name="Yamamoto K."/>
            <person name="Antonio B.A."/>
            <person name="Baba T."/>
            <person name="Sakata K."/>
            <person name="Nagamura Y."/>
            <person name="Aoki H."/>
            <person name="Arikawa K."/>
            <person name="Arita K."/>
            <person name="Bito T."/>
            <person name="Chiden Y."/>
            <person name="Fujitsuka N."/>
            <person name="Fukunaka R."/>
            <person name="Hamada M."/>
            <person name="Harada C."/>
            <person name="Hayashi A."/>
            <person name="Hijishita S."/>
            <person name="Honda M."/>
            <person name="Hosokawa S."/>
            <person name="Ichikawa Y."/>
            <person name="Idonuma A."/>
            <person name="Iijima M."/>
            <person name="Ikeda M."/>
            <person name="Ikeno M."/>
            <person name="Ito K."/>
            <person name="Ito S."/>
            <person name="Ito T."/>
            <person name="Ito Y."/>
            <person name="Ito Y."/>
            <person name="Iwabuchi A."/>
            <person name="Kamiya K."/>
            <person name="Karasawa W."/>
            <person name="Kurita K."/>
            <person name="Katagiri S."/>
            <person name="Kikuta A."/>
            <person name="Kobayashi H."/>
            <person name="Kobayashi N."/>
            <person name="Machita K."/>
            <person name="Maehara T."/>
            <person name="Masukawa M."/>
            <person name="Mizubayashi T."/>
            <person name="Mukai Y."/>
            <person name="Nagasaki H."/>
            <person name="Nagata Y."/>
            <person name="Naito S."/>
            <person name="Nakashima M."/>
            <person name="Nakama Y."/>
            <person name="Nakamichi Y."/>
            <person name="Nakamura M."/>
            <person name="Meguro A."/>
            <person name="Negishi M."/>
            <person name="Ohta I."/>
            <person name="Ohta T."/>
            <person name="Okamoto M."/>
            <person name="Ono N."/>
            <person name="Saji S."/>
            <person name="Sakaguchi M."/>
            <person name="Sakai K."/>
            <person name="Shibata M."/>
            <person name="Shimokawa T."/>
            <person name="Song J."/>
            <person name="Takazaki Y."/>
            <person name="Terasawa K."/>
            <person name="Tsugane M."/>
            <person name="Tsuji K."/>
            <person name="Ueda S."/>
            <person name="Waki K."/>
            <person name="Yamagata H."/>
            <person name="Yamamoto M."/>
            <person name="Yamamoto S."/>
            <person name="Yamane H."/>
            <person name="Yoshiki S."/>
            <person name="Yoshihara R."/>
            <person name="Yukawa K."/>
            <person name="Zhong H."/>
            <person name="Yano M."/>
            <person name="Yuan Q."/>
            <person name="Ouyang S."/>
            <person name="Liu J."/>
            <person name="Jones K.M."/>
            <person name="Gansberger K."/>
            <person name="Moffat K."/>
            <person name="Hill J."/>
            <person name="Bera J."/>
            <person name="Fadrosh D."/>
            <person name="Jin S."/>
            <person name="Johri S."/>
            <person name="Kim M."/>
            <person name="Overton L."/>
            <person name="Reardon M."/>
            <person name="Tsitrin T."/>
            <person name="Vuong H."/>
            <person name="Weaver B."/>
            <person name="Ciecko A."/>
            <person name="Tallon L."/>
            <person name="Jackson J."/>
            <person name="Pai G."/>
            <person name="Aken S.V."/>
            <person name="Utterback T."/>
            <person name="Reidmuller S."/>
            <person name="Feldblyum T."/>
            <person name="Hsiao J."/>
            <person name="Zismann V."/>
            <person name="Iobst S."/>
            <person name="de Vazeille A.R."/>
            <person name="Buell C.R."/>
            <person name="Ying K."/>
            <person name="Li Y."/>
            <person name="Lu T."/>
            <person name="Huang Y."/>
            <person name="Zhao Q."/>
            <person name="Feng Q."/>
            <person name="Zhang L."/>
            <person name="Zhu J."/>
            <person name="Weng Q."/>
            <person name="Mu J."/>
            <person name="Lu Y."/>
            <person name="Fan D."/>
            <person name="Liu Y."/>
            <person name="Guan J."/>
            <person name="Zhang Y."/>
            <person name="Yu S."/>
            <person name="Liu X."/>
            <person name="Zhang Y."/>
            <person name="Hong G."/>
            <person name="Han B."/>
            <person name="Choisne N."/>
            <person name="Demange N."/>
            <person name="Orjeda G."/>
            <person name="Samain S."/>
            <person name="Cattolico L."/>
            <person name="Pelletier E."/>
            <person name="Couloux A."/>
            <person name="Segurens B."/>
            <person name="Wincker P."/>
            <person name="D'Hont A."/>
            <person name="Scarpelli C."/>
            <person name="Weissenbach J."/>
            <person name="Salanoubat M."/>
            <person name="Quetier F."/>
            <person name="Yu Y."/>
            <person name="Kim H.R."/>
            <person name="Rambo T."/>
            <person name="Currie J."/>
            <person name="Collura K."/>
            <person name="Luo M."/>
            <person name="Yang T."/>
            <person name="Ammiraju J.S.S."/>
            <person name="Engler F."/>
            <person name="Soderlund C."/>
            <person name="Wing R.A."/>
            <person name="Palmer L.E."/>
            <person name="de la Bastide M."/>
            <person name="Spiegel L."/>
            <person name="Nascimento L."/>
            <person name="Zutavern T."/>
            <person name="O'Shaughnessy A."/>
            <person name="Dike S."/>
            <person name="Dedhia N."/>
            <person name="Preston R."/>
            <person name="Balija V."/>
            <person name="McCombie W.R."/>
            <person name="Chow T."/>
            <person name="Chen H."/>
            <person name="Chung M."/>
            <person name="Chen C."/>
            <person name="Shaw J."/>
            <person name="Wu H."/>
            <person name="Hsiao K."/>
            <person name="Chao Y."/>
            <person name="Chu M."/>
            <person name="Cheng C."/>
            <person name="Hour A."/>
            <person name="Lee P."/>
            <person name="Lin S."/>
            <person name="Lin Y."/>
            <person name="Liou J."/>
            <person name="Liu S."/>
            <person name="Hsing Y."/>
            <person name="Raghuvanshi S."/>
            <person name="Mohanty A."/>
            <person name="Bharti A.K."/>
            <person name="Gaur A."/>
            <person name="Gupta V."/>
            <person name="Kumar D."/>
            <person name="Ravi V."/>
            <person name="Vij S."/>
            <person name="Kapur A."/>
            <person name="Khurana P."/>
            <person name="Khurana P."/>
            <person name="Khurana J.P."/>
            <person name="Tyagi A.K."/>
            <person name="Gaikwad K."/>
            <person name="Singh A."/>
            <person name="Dalal V."/>
            <person name="Srivastava S."/>
            <person name="Dixit A."/>
            <person name="Pal A.K."/>
            <person name="Ghazi I.A."/>
            <person name="Yadav M."/>
            <person name="Pandit A."/>
            <person name="Bhargava A."/>
            <person name="Sureshbabu K."/>
            <person name="Batra K."/>
            <person name="Sharma T.R."/>
            <person name="Mohapatra T."/>
            <person name="Singh N.K."/>
            <person name="Messing J."/>
            <person name="Nelson A.B."/>
            <person name="Fuks G."/>
            <person name="Kavchok S."/>
            <person name="Keizer G."/>
            <person name="Linton E."/>
            <person name="Llaca V."/>
            <person name="Song R."/>
            <person name="Tanyolac B."/>
            <person name="Young S."/>
            <person name="Ho-Il K."/>
            <person name="Hahn J.H."/>
            <person name="Sangsakoo G."/>
            <person name="Vanavichit A."/>
            <person name="de Mattos Luiz.A.T."/>
            <person name="Zimmer P.D."/>
            <person name="Malone G."/>
            <person name="Dellagostin O."/>
            <person name="de Oliveira A.C."/>
            <person name="Bevan M."/>
            <person name="Bancroft I."/>
            <person name="Minx P."/>
            <person name="Cordum H."/>
            <person name="Wilson R."/>
            <person name="Cheng Z."/>
            <person name="Jin W."/>
            <person name="Jiang J."/>
            <person name="Leong S.A."/>
            <person name="Iwama H."/>
            <person name="Gojobori T."/>
            <person name="Itoh T."/>
            <person name="Niimura Y."/>
            <person name="Fujii Y."/>
            <person name="Habara T."/>
            <person name="Sakai H."/>
            <person name="Sato Y."/>
            <person name="Wilson G."/>
            <person name="Kumar K."/>
            <person name="McCouch S."/>
            <person name="Juretic N."/>
            <person name="Hoen D."/>
            <person name="Wright S."/>
            <person name="Bruskiewich R."/>
            <person name="Bureau T."/>
            <person name="Miyao A."/>
            <person name="Hirochika H."/>
            <person name="Nishikawa T."/>
            <person name="Kadowaki K."/>
            <person name="Sugiura M."/>
            <person name="Burr B."/>
            <person name="Sasaki T."/>
        </authorList>
    </citation>
    <scope>NUCLEOTIDE SEQUENCE [LARGE SCALE GENOMIC DNA]</scope>
    <source>
        <strain evidence="4">cv. Nipponbare</strain>
    </source>
</reference>
<proteinExistence type="predicted"/>
<sequence>MVVEKKRIVDVPDLDKSESVGRNRGDARSDDRLKLMWLASGRGAERRGYSALAAAVPASKPPTQIKPNQTKIKQQEENQKQSSQRIQKLGGDSIQIMIQEERSGLDRGFEMWREREAALVIYMDGWMEKTLCLAFRVSRVGEWALLFWASGPTKAPVQQRLRSFLL</sequence>